<organism evidence="2 3">
    <name type="scientific">Peptoniphilus stercorisuis</name>
    <dbReference type="NCBI Taxonomy" id="1436965"/>
    <lineage>
        <taxon>Bacteria</taxon>
        <taxon>Bacillati</taxon>
        <taxon>Bacillota</taxon>
        <taxon>Tissierellia</taxon>
        <taxon>Tissierellales</taxon>
        <taxon>Peptoniphilaceae</taxon>
        <taxon>Peptoniphilus</taxon>
    </lineage>
</organism>
<accession>A0ABS4KEH9</accession>
<dbReference type="Proteomes" id="UP001519306">
    <property type="component" value="Unassembled WGS sequence"/>
</dbReference>
<evidence type="ECO:0000259" key="1">
    <source>
        <dbReference type="SMART" id="SM00849"/>
    </source>
</evidence>
<protein>
    <submittedName>
        <fullName evidence="2">Glyoxylase-like metal-dependent hydrolase (Beta-lactamase superfamily II)</fullName>
    </submittedName>
</protein>
<reference evidence="2 3" key="1">
    <citation type="submission" date="2021-03" db="EMBL/GenBank/DDBJ databases">
        <title>Genomic Encyclopedia of Type Strains, Phase IV (KMG-IV): sequencing the most valuable type-strain genomes for metagenomic binning, comparative biology and taxonomic classification.</title>
        <authorList>
            <person name="Goeker M."/>
        </authorList>
    </citation>
    <scope>NUCLEOTIDE SEQUENCE [LARGE SCALE GENOMIC DNA]</scope>
    <source>
        <strain evidence="2 3">DSM 27563</strain>
    </source>
</reference>
<name>A0ABS4KEH9_9FIRM</name>
<dbReference type="Pfam" id="PF00753">
    <property type="entry name" value="Lactamase_B"/>
    <property type="match status" value="1"/>
</dbReference>
<comment type="caution">
    <text evidence="2">The sequence shown here is derived from an EMBL/GenBank/DDBJ whole genome shotgun (WGS) entry which is preliminary data.</text>
</comment>
<dbReference type="SMART" id="SM00849">
    <property type="entry name" value="Lactamase_B"/>
    <property type="match status" value="1"/>
</dbReference>
<dbReference type="PANTHER" id="PTHR42951">
    <property type="entry name" value="METALLO-BETA-LACTAMASE DOMAIN-CONTAINING"/>
    <property type="match status" value="1"/>
</dbReference>
<feature type="domain" description="Metallo-beta-lactamase" evidence="1">
    <location>
        <begin position="25"/>
        <end position="212"/>
    </location>
</feature>
<dbReference type="PANTHER" id="PTHR42951:SF4">
    <property type="entry name" value="ACYL-COENZYME A THIOESTERASE MBLAC2"/>
    <property type="match status" value="1"/>
</dbReference>
<dbReference type="InterPro" id="IPR036866">
    <property type="entry name" value="RibonucZ/Hydroxyglut_hydro"/>
</dbReference>
<dbReference type="Gene3D" id="3.60.15.10">
    <property type="entry name" value="Ribonuclease Z/Hydroxyacylglutathione hydrolase-like"/>
    <property type="match status" value="1"/>
</dbReference>
<dbReference type="SUPFAM" id="SSF56281">
    <property type="entry name" value="Metallo-hydrolase/oxidoreductase"/>
    <property type="match status" value="1"/>
</dbReference>
<gene>
    <name evidence="2" type="ORF">J2Z71_001708</name>
</gene>
<dbReference type="RefSeq" id="WP_210062167.1">
    <property type="nucleotide sequence ID" value="NZ_JAGGLJ010000023.1"/>
</dbReference>
<proteinExistence type="predicted"/>
<sequence>MKNWFTIEKIDDNTFAISEYKHVEKPHSYLLIGEKRALLIDSGLGVGNIKKEVEKLTNLNITVISTHVHWDHVGGHILFNDHLVHEKEKTWISDKPFFTLECIKNNLRRGVEEFPEEFNIDDYKLFNKDDIKIVKDNDIIDLGGRKIKVIHTPGHSPGHICLYDLENKYLFTGDMAYNGTIFLFFPTSDPVVFKKSLEKIKDLEIRKILPGHGDLNINLNLIKKIYEAFNEIEKDGMLKHGSGKFEYEDFKILL</sequence>
<keyword evidence="3" id="KW-1185">Reference proteome</keyword>
<evidence type="ECO:0000313" key="3">
    <source>
        <dbReference type="Proteomes" id="UP001519306"/>
    </source>
</evidence>
<evidence type="ECO:0000313" key="2">
    <source>
        <dbReference type="EMBL" id="MBP2026150.1"/>
    </source>
</evidence>
<dbReference type="InterPro" id="IPR001279">
    <property type="entry name" value="Metallo-B-lactamas"/>
</dbReference>
<dbReference type="InterPro" id="IPR050855">
    <property type="entry name" value="NDM-1-like"/>
</dbReference>
<dbReference type="EMBL" id="JAGGLJ010000023">
    <property type="protein sequence ID" value="MBP2026150.1"/>
    <property type="molecule type" value="Genomic_DNA"/>
</dbReference>